<evidence type="ECO:0000256" key="1">
    <source>
        <dbReference type="SAM" id="MobiDB-lite"/>
    </source>
</evidence>
<dbReference type="STRING" id="33960.TY91_01415"/>
<sequence length="185" mass="20716">MKLSLTELRKNYRHESLKFENTLDLKASLMERYPDEVLNATPAKVSGMASVDANGDILIYAHVSATLTVPSSRSLDPVTLPTDFDMTEFYVDSHEAVNRYEKTDVVIYVDDDEIDVDKAVADNLLLQIPMQILTPAEQSAKSLPEGKGWSVTIEGQDDTSDTKTVDPRLAKLQNFFKDDDSEKKN</sequence>
<evidence type="ECO:0000313" key="3">
    <source>
        <dbReference type="Proteomes" id="UP000051845"/>
    </source>
</evidence>
<feature type="region of interest" description="Disordered" evidence="1">
    <location>
        <begin position="137"/>
        <end position="165"/>
    </location>
</feature>
<gene>
    <name evidence="2" type="ORF">FC82_GL000232</name>
</gene>
<protein>
    <submittedName>
        <fullName evidence="2">Metal-binding protein</fullName>
    </submittedName>
</protein>
<dbReference type="PATRIC" id="fig|1423733.4.peg.250"/>
<comment type="caution">
    <text evidence="2">The sequence shown here is derived from an EMBL/GenBank/DDBJ whole genome shotgun (WGS) entry which is preliminary data.</text>
</comment>
<dbReference type="AlphaFoldDB" id="A0A0R2BCR5"/>
<dbReference type="Proteomes" id="UP000051845">
    <property type="component" value="Unassembled WGS sequence"/>
</dbReference>
<organism evidence="2 3">
    <name type="scientific">Secundilactobacillus collinoides DSM 20515 = JCM 1123</name>
    <dbReference type="NCBI Taxonomy" id="1423733"/>
    <lineage>
        <taxon>Bacteria</taxon>
        <taxon>Bacillati</taxon>
        <taxon>Bacillota</taxon>
        <taxon>Bacilli</taxon>
        <taxon>Lactobacillales</taxon>
        <taxon>Lactobacillaceae</taxon>
        <taxon>Secundilactobacillus</taxon>
    </lineage>
</organism>
<dbReference type="RefSeq" id="WP_054761461.1">
    <property type="nucleotide sequence ID" value="NZ_AYYR01000083.1"/>
</dbReference>
<reference evidence="2 3" key="1">
    <citation type="journal article" date="2015" name="Genome Announc.">
        <title>Expanding the biotechnology potential of lactobacilli through comparative genomics of 213 strains and associated genera.</title>
        <authorList>
            <person name="Sun Z."/>
            <person name="Harris H.M."/>
            <person name="McCann A."/>
            <person name="Guo C."/>
            <person name="Argimon S."/>
            <person name="Zhang W."/>
            <person name="Yang X."/>
            <person name="Jeffery I.B."/>
            <person name="Cooney J.C."/>
            <person name="Kagawa T.F."/>
            <person name="Liu W."/>
            <person name="Song Y."/>
            <person name="Salvetti E."/>
            <person name="Wrobel A."/>
            <person name="Rasinkangas P."/>
            <person name="Parkhill J."/>
            <person name="Rea M.C."/>
            <person name="O'Sullivan O."/>
            <person name="Ritari J."/>
            <person name="Douillard F.P."/>
            <person name="Paul Ross R."/>
            <person name="Yang R."/>
            <person name="Briner A.E."/>
            <person name="Felis G.E."/>
            <person name="de Vos W.M."/>
            <person name="Barrangou R."/>
            <person name="Klaenhammer T.R."/>
            <person name="Caufield P.W."/>
            <person name="Cui Y."/>
            <person name="Zhang H."/>
            <person name="O'Toole P.W."/>
        </authorList>
    </citation>
    <scope>NUCLEOTIDE SEQUENCE [LARGE SCALE GENOMIC DNA]</scope>
    <source>
        <strain evidence="2 3">DSM 20515</strain>
    </source>
</reference>
<evidence type="ECO:0000313" key="2">
    <source>
        <dbReference type="EMBL" id="KRM74363.1"/>
    </source>
</evidence>
<proteinExistence type="predicted"/>
<dbReference type="EMBL" id="AYYR01000083">
    <property type="protein sequence ID" value="KRM74363.1"/>
    <property type="molecule type" value="Genomic_DNA"/>
</dbReference>
<accession>A0A0R2BCR5</accession>
<dbReference type="Pfam" id="PF02620">
    <property type="entry name" value="YceD"/>
    <property type="match status" value="1"/>
</dbReference>
<dbReference type="InterPro" id="IPR003772">
    <property type="entry name" value="YceD"/>
</dbReference>
<name>A0A0R2BCR5_SECCO</name>